<dbReference type="EMBL" id="BPQR01000052">
    <property type="protein sequence ID" value="GJE07750.1"/>
    <property type="molecule type" value="Genomic_DNA"/>
</dbReference>
<evidence type="ECO:0000313" key="3">
    <source>
        <dbReference type="Proteomes" id="UP001055102"/>
    </source>
</evidence>
<organism evidence="2 3">
    <name type="scientific">Methylobacterium jeotgali</name>
    <dbReference type="NCBI Taxonomy" id="381630"/>
    <lineage>
        <taxon>Bacteria</taxon>
        <taxon>Pseudomonadati</taxon>
        <taxon>Pseudomonadota</taxon>
        <taxon>Alphaproteobacteria</taxon>
        <taxon>Hyphomicrobiales</taxon>
        <taxon>Methylobacteriaceae</taxon>
        <taxon>Methylobacterium</taxon>
    </lineage>
</organism>
<comment type="caution">
    <text evidence="2">The sequence shown here is derived from an EMBL/GenBank/DDBJ whole genome shotgun (WGS) entry which is preliminary data.</text>
</comment>
<accession>A0ABQ4SZ24</accession>
<dbReference type="Proteomes" id="UP001055102">
    <property type="component" value="Unassembled WGS sequence"/>
</dbReference>
<dbReference type="InterPro" id="IPR029063">
    <property type="entry name" value="SAM-dependent_MTases_sf"/>
</dbReference>
<gene>
    <name evidence="2" type="ORF">AOPFMNJM_3080</name>
</gene>
<dbReference type="CDD" id="cd02440">
    <property type="entry name" value="AdoMet_MTases"/>
    <property type="match status" value="1"/>
</dbReference>
<evidence type="ECO:0000259" key="1">
    <source>
        <dbReference type="Pfam" id="PF08242"/>
    </source>
</evidence>
<dbReference type="InterPro" id="IPR013217">
    <property type="entry name" value="Methyltransf_12"/>
</dbReference>
<sequence>MAQDTEQGRGVLDTRAGQAVYDPRTLALYDLVVLKLSNPLVWRCPTRRILALYDRHAGASHLDVGVGTGWYLDRCRFPVPAPRVGLMDLNPHTLDAAGARIARYRPERTTVDVLNADPGALSGIAPFASVGLTYLLHCLPGAIPEKARAFDTVIPLLEPGGTLFGATILSEGVPVSAPARALMRVYNAKGVFSNTRDGLDALRAALEARFREVAVETVGCVALFSARYPR</sequence>
<dbReference type="Pfam" id="PF08242">
    <property type="entry name" value="Methyltransf_12"/>
    <property type="match status" value="1"/>
</dbReference>
<reference evidence="2" key="2">
    <citation type="submission" date="2021-08" db="EMBL/GenBank/DDBJ databases">
        <authorList>
            <person name="Tani A."/>
            <person name="Ola A."/>
            <person name="Ogura Y."/>
            <person name="Katsura K."/>
            <person name="Hayashi T."/>
        </authorList>
    </citation>
    <scope>NUCLEOTIDE SEQUENCE</scope>
    <source>
        <strain evidence="2">LMG 23639</strain>
    </source>
</reference>
<reference evidence="2" key="1">
    <citation type="journal article" date="2021" name="Front. Microbiol.">
        <title>Comprehensive Comparative Genomics and Phenotyping of Methylobacterium Species.</title>
        <authorList>
            <person name="Alessa O."/>
            <person name="Ogura Y."/>
            <person name="Fujitani Y."/>
            <person name="Takami H."/>
            <person name="Hayashi T."/>
            <person name="Sahin N."/>
            <person name="Tani A."/>
        </authorList>
    </citation>
    <scope>NUCLEOTIDE SEQUENCE</scope>
    <source>
        <strain evidence="2">LMG 23639</strain>
    </source>
</reference>
<dbReference type="RefSeq" id="WP_238277079.1">
    <property type="nucleotide sequence ID" value="NZ_BPQR01000052.1"/>
</dbReference>
<dbReference type="PIRSF" id="PIRSF011491">
    <property type="entry name" value="Mtase_YbcY_prd"/>
    <property type="match status" value="1"/>
</dbReference>
<dbReference type="InterPro" id="IPR016584">
    <property type="entry name" value="MeTrfase_VrtF"/>
</dbReference>
<feature type="domain" description="Methyltransferase type 12" evidence="1">
    <location>
        <begin position="62"/>
        <end position="163"/>
    </location>
</feature>
<keyword evidence="3" id="KW-1185">Reference proteome</keyword>
<dbReference type="SUPFAM" id="SSF53335">
    <property type="entry name" value="S-adenosyl-L-methionine-dependent methyltransferases"/>
    <property type="match status" value="1"/>
</dbReference>
<evidence type="ECO:0000313" key="2">
    <source>
        <dbReference type="EMBL" id="GJE07750.1"/>
    </source>
</evidence>
<protein>
    <recommendedName>
        <fullName evidence="1">Methyltransferase type 12 domain-containing protein</fullName>
    </recommendedName>
</protein>
<proteinExistence type="predicted"/>
<dbReference type="Gene3D" id="3.40.50.150">
    <property type="entry name" value="Vaccinia Virus protein VP39"/>
    <property type="match status" value="1"/>
</dbReference>
<name>A0ABQ4SZ24_9HYPH</name>